<evidence type="ECO:0000313" key="2">
    <source>
        <dbReference type="EMBL" id="GIG20939.1"/>
    </source>
</evidence>
<organism evidence="2 3">
    <name type="scientific">Cellulomonas chitinilytica</name>
    <dbReference type="NCBI Taxonomy" id="398759"/>
    <lineage>
        <taxon>Bacteria</taxon>
        <taxon>Bacillati</taxon>
        <taxon>Actinomycetota</taxon>
        <taxon>Actinomycetes</taxon>
        <taxon>Micrococcales</taxon>
        <taxon>Cellulomonadaceae</taxon>
        <taxon>Cellulomonas</taxon>
    </lineage>
</organism>
<feature type="transmembrane region" description="Helical" evidence="1">
    <location>
        <begin position="112"/>
        <end position="136"/>
    </location>
</feature>
<dbReference type="Proteomes" id="UP000632740">
    <property type="component" value="Unassembled WGS sequence"/>
</dbReference>
<gene>
    <name evidence="2" type="ORF">Cch01nite_16630</name>
</gene>
<reference evidence="2" key="1">
    <citation type="submission" date="2021-01" db="EMBL/GenBank/DDBJ databases">
        <title>Whole genome shotgun sequence of Cellulomonas chitinilytica NBRC 110799.</title>
        <authorList>
            <person name="Komaki H."/>
            <person name="Tamura T."/>
        </authorList>
    </citation>
    <scope>NUCLEOTIDE SEQUENCE</scope>
    <source>
        <strain evidence="2">NBRC 110799</strain>
    </source>
</reference>
<keyword evidence="1" id="KW-0472">Membrane</keyword>
<keyword evidence="1" id="KW-1133">Transmembrane helix</keyword>
<feature type="transmembrane region" description="Helical" evidence="1">
    <location>
        <begin position="75"/>
        <end position="106"/>
    </location>
</feature>
<dbReference type="EMBL" id="BONK01000005">
    <property type="protein sequence ID" value="GIG20939.1"/>
    <property type="molecule type" value="Genomic_DNA"/>
</dbReference>
<comment type="caution">
    <text evidence="2">The sequence shown here is derived from an EMBL/GenBank/DDBJ whole genome shotgun (WGS) entry which is preliminary data.</text>
</comment>
<proteinExistence type="predicted"/>
<evidence type="ECO:0000313" key="3">
    <source>
        <dbReference type="Proteomes" id="UP000632740"/>
    </source>
</evidence>
<keyword evidence="3" id="KW-1185">Reference proteome</keyword>
<evidence type="ECO:0000256" key="1">
    <source>
        <dbReference type="SAM" id="Phobius"/>
    </source>
</evidence>
<dbReference type="AlphaFoldDB" id="A0A919P4L8"/>
<sequence length="146" mass="16054">MARTVRRGSDTPLGRAPYGRCVDGLTYITPDGAGVIATVIPVLLVVTFIDREFIRRQVRGNRHLSMRLRLDERPWLRVFLPPAPVAIAIITALVLAAILVACWGVASGEGVHGAAALLVWFVLFYEALTVIVAAMAQARQRQRDEH</sequence>
<name>A0A919P4L8_9CELL</name>
<feature type="transmembrane region" description="Helical" evidence="1">
    <location>
        <begin position="33"/>
        <end position="54"/>
    </location>
</feature>
<protein>
    <submittedName>
        <fullName evidence="2">Uncharacterized protein</fullName>
    </submittedName>
</protein>
<keyword evidence="1" id="KW-0812">Transmembrane</keyword>
<accession>A0A919P4L8</accession>